<dbReference type="InterPro" id="IPR001343">
    <property type="entry name" value="Hemolysn_Ca-bd"/>
</dbReference>
<evidence type="ECO:0000256" key="6">
    <source>
        <dbReference type="ARBA" id="ARBA00023026"/>
    </source>
</evidence>
<dbReference type="InterPro" id="IPR050557">
    <property type="entry name" value="RTX_toxin/Mannuronan_C5-epim"/>
</dbReference>
<keyword evidence="7" id="KW-0472">Membrane</keyword>
<dbReference type="PRINTS" id="PR01488">
    <property type="entry name" value="RTXTOXINA"/>
</dbReference>
<dbReference type="OrthoDB" id="7355596at2"/>
<dbReference type="Gene3D" id="2.150.10.10">
    <property type="entry name" value="Serralysin-like metalloprotease, C-terminal"/>
    <property type="match status" value="14"/>
</dbReference>
<keyword evidence="5" id="KW-0677">Repeat</keyword>
<evidence type="ECO:0000256" key="8">
    <source>
        <dbReference type="SAM" id="MobiDB-lite"/>
    </source>
</evidence>
<dbReference type="PRINTS" id="PR00313">
    <property type="entry name" value="CABNDNGRPT"/>
</dbReference>
<keyword evidence="6" id="KW-0843">Virulence</keyword>
<evidence type="ECO:0000256" key="2">
    <source>
        <dbReference type="ARBA" id="ARBA00004613"/>
    </source>
</evidence>
<dbReference type="Pfam" id="PF06594">
    <property type="entry name" value="HCBP_related"/>
    <property type="match status" value="1"/>
</dbReference>
<keyword evidence="4" id="KW-0800">Toxin</keyword>
<dbReference type="RefSeq" id="WP_090271334.1">
    <property type="nucleotide sequence ID" value="NZ_FOEP01000022.1"/>
</dbReference>
<proteinExistence type="predicted"/>
<dbReference type="InterPro" id="IPR010566">
    <property type="entry name" value="Haemolys_ca-bd"/>
</dbReference>
<accession>A0A1H9L064</accession>
<keyword evidence="11" id="KW-1185">Reference proteome</keyword>
<name>A0A1H9L064_9RHOB</name>
<dbReference type="SUPFAM" id="SSF49313">
    <property type="entry name" value="Cadherin-like"/>
    <property type="match status" value="1"/>
</dbReference>
<feature type="region of interest" description="Disordered" evidence="8">
    <location>
        <begin position="1479"/>
        <end position="1525"/>
    </location>
</feature>
<dbReference type="PANTHER" id="PTHR38340:SF1">
    <property type="entry name" value="S-LAYER PROTEIN"/>
    <property type="match status" value="1"/>
</dbReference>
<evidence type="ECO:0000256" key="4">
    <source>
        <dbReference type="ARBA" id="ARBA00022656"/>
    </source>
</evidence>
<feature type="region of interest" description="Disordered" evidence="8">
    <location>
        <begin position="914"/>
        <end position="947"/>
    </location>
</feature>
<gene>
    <name evidence="10" type="ORF">SAMN04488092_1221</name>
</gene>
<evidence type="ECO:0000256" key="3">
    <source>
        <dbReference type="ARBA" id="ARBA00022525"/>
    </source>
</evidence>
<dbReference type="Pfam" id="PF00353">
    <property type="entry name" value="HemolysinCabind"/>
    <property type="match status" value="26"/>
</dbReference>
<organism evidence="10 11">
    <name type="scientific">Thalassovita taeanensis</name>
    <dbReference type="NCBI Taxonomy" id="657014"/>
    <lineage>
        <taxon>Bacteria</taxon>
        <taxon>Pseudomonadati</taxon>
        <taxon>Pseudomonadota</taxon>
        <taxon>Alphaproteobacteria</taxon>
        <taxon>Rhodobacterales</taxon>
        <taxon>Roseobacteraceae</taxon>
        <taxon>Thalassovita</taxon>
    </lineage>
</organism>
<dbReference type="GO" id="GO:0005509">
    <property type="term" value="F:calcium ion binding"/>
    <property type="evidence" value="ECO:0007669"/>
    <property type="project" value="InterPro"/>
</dbReference>
<evidence type="ECO:0000256" key="5">
    <source>
        <dbReference type="ARBA" id="ARBA00022737"/>
    </source>
</evidence>
<dbReference type="GO" id="GO:0090729">
    <property type="term" value="F:toxin activity"/>
    <property type="evidence" value="ECO:0007669"/>
    <property type="project" value="UniProtKB-KW"/>
</dbReference>
<dbReference type="Proteomes" id="UP000198634">
    <property type="component" value="Unassembled WGS sequence"/>
</dbReference>
<dbReference type="InterPro" id="IPR011049">
    <property type="entry name" value="Serralysin-like_metalloprot_C"/>
</dbReference>
<reference evidence="10 11" key="1">
    <citation type="submission" date="2016-10" db="EMBL/GenBank/DDBJ databases">
        <authorList>
            <person name="de Groot N.N."/>
        </authorList>
    </citation>
    <scope>NUCLEOTIDE SEQUENCE [LARGE SCALE GENOMIC DNA]</scope>
    <source>
        <strain evidence="10 11">DSM 22007</strain>
    </source>
</reference>
<dbReference type="InterPro" id="IPR015919">
    <property type="entry name" value="Cadherin-like_sf"/>
</dbReference>
<sequence>MADNDINYKIVGLMADENISGGAGKDTLIGGGGNDTLQGFSGNDLLIGQAGDDRLDGGAGADQVVYYRDGGTQGVNVNLATGVARDTYGNLDALISIESVFGSALNDTLLGAATNDTLHGWDGNDFIDGGGGDDLLVGGAGNDTLSDGNGQDQIAYYRDGGTLGVNVNLATGVARDTFGDLDTLIGIKWIYGSAFNDTILGSAAADTLLGWEGNDLINGQGGDDLLTGGVGNDTLNGGADFDTASYQNDGGTQGVVVDLGAGTATDTWGHTDSLISIEYVYGSNLGDRLIGSDAEDNRLFGYGGDDYLDGGDGENLIFTGEGNDTIVVGTVSDDVRDNVIISGSGNKTVIGTTSLGSRYGHQMVFQVDEAVTVNLATGIASSANMRVDFSQALHFLEVKGTMHNDTLIGGNPQHDYLEWFTGYQGNDTIDGGGGDADTMAYEAEVVTGSFNFRLGRYEYGTMGLIVDLVAGTGRDAFGFTDTLINIDDIRATPFADNLLGNDLENAFWGLRGADTLNGGAGVDRIHYDEDFDRGGIAGIRVDMNAGTAVDGFGDTDLISGIEEVYATGQNDHVIGDNGDNRVFGYAGADTLLGNGGSDVLLGGAGNDVIDGGVGDDEVWGEAGNDTLHGGAGFDIVRYIEAASGVVVELSAGRAEDGEGGTDTLIGIEAAHGSQFNDVLGGDLGDNELQGFGGNDTINGAQGDDLLLGGDGHDSLFGGTGDDEIWGGRGNDTIDGGAGLDFMRYRDSTARVVVDLVNGEAQDGFGGSDTLRDIENIDGSIFDDVLRGDQNANELRGYDGGDTLSGNAGNDTLLGNAGNDNLQGQTGNDEIWGGRGNDTIDGGAGIDLLRYLDSTAGVSVDLAGGTAQDGFGGTDTLSGLESVDGSTFGDVLAGDVGVNDLRGFSGNDTLAGNAGNDILQGGEGHDSLLGQAGDDDLSGGTGNDTMDGGAGRDVLRYLDSSNAVTVNLATGTALDGFGGTDTLRNIEDVRASQYGDRLTGDAGVNRLFGFGGNDTIDGGAGDDILHGDEGDDSLLGGTGNDELWDSEGNDTMDGGAGLDTLRYLNSSAGITVDLLAGTGKDASGGTDTLRNIEYVHGSYYGDRIGGTNSDNRLFGFDGADTINGNGGNDYIQGGQGDDSLTGDAGADTLEGAIGNDTMVGGDGLDLVRYLDDVGPVVVNLADGTARDGTGGMDVLSGIEDVHGSLHSDNVTGDDAANRLFGFTGADTLIGLGGDDALLGDGGNDQLFGGDGRDVLLPGEGDDTIDGGAGQDLVQFLDETQGLTVDLVLGYAQGRDRDTLINVEDIDGSGFDDLLIGNSAVNVLSGQGGADTLIGGTGNDVLAGREGGDRYEFMAGDGLDVVNDLGDGTGTDRVVIHDYFARNATVYRQNDTNESIVVNFGPTGDVLILVNTLNGSHTGAIEEIEWADGAVWTHADLLSNMGQIGSLESVAPTDQDNLLNGTNGDDVTDALAGDDLVRGLNGDDSLSGSDGNDTLIGGDGDDTLLGGGGNDVLNGGPGNDVKDGGDGSDTAVYSVSLDDATVSYAGGTFTIVSHLGRDVVSNIEGFQFTDQTLSLAQMIQVGQNAVPVSSLPASVSSIEGAVSVDFGQYFSDPDGGALNWEVQGLPEGMTLSENGLVISGTVEASIVPYTVTITARDPLNGTVTASVEWVIENVNAAPEGAVVIAGDPVVGETLIADTAALTDADGLGEMEYVWLRDGVAIGGATAAAYDVTTQDVGAALTLRIEYVDGFGTTETLQSAGVTVSNGGLTRTGTDGDDLLSGGAGPDVLDGLDGNDTLNGTGGDDTLRGGDGNDVLIGGTGDDFLIGGETEADLRDVIYGGDGNDTIDGGYGNDELRGDNGNDSVSGGFGTDTVIGADGDDVLTGEAWSDVLYGGAGNDFLNGGFGYDRVNGGAGADRFFHLGVADHGSDWIQEYTAADGDVLVFGQGSATGDQFQVNFTETANAG</sequence>
<feature type="compositionally biased region" description="Gly residues" evidence="8">
    <location>
        <begin position="1503"/>
        <end position="1516"/>
    </location>
</feature>
<evidence type="ECO:0000313" key="10">
    <source>
        <dbReference type="EMBL" id="SER04649.1"/>
    </source>
</evidence>
<dbReference type="Gene3D" id="2.60.40.2700">
    <property type="match status" value="1"/>
</dbReference>
<evidence type="ECO:0000256" key="7">
    <source>
        <dbReference type="ARBA" id="ARBA00023136"/>
    </source>
</evidence>
<dbReference type="InterPro" id="IPR013783">
    <property type="entry name" value="Ig-like_fold"/>
</dbReference>
<feature type="non-terminal residue" evidence="10">
    <location>
        <position position="1963"/>
    </location>
</feature>
<dbReference type="SUPFAM" id="SSF51120">
    <property type="entry name" value="beta-Roll"/>
    <property type="match status" value="13"/>
</dbReference>
<dbReference type="GO" id="GO:0005576">
    <property type="term" value="C:extracellular region"/>
    <property type="evidence" value="ECO:0007669"/>
    <property type="project" value="UniProtKB-SubCell"/>
</dbReference>
<feature type="domain" description="Haemolysin-type calcium binding-related" evidence="9">
    <location>
        <begin position="1395"/>
        <end position="1434"/>
    </location>
</feature>
<keyword evidence="3" id="KW-0964">Secreted</keyword>
<protein>
    <submittedName>
        <fullName evidence="10">Hemolysin-type calcium-binding repeat-containing protein</fullName>
    </submittedName>
</protein>
<evidence type="ECO:0000256" key="1">
    <source>
        <dbReference type="ARBA" id="ARBA00004370"/>
    </source>
</evidence>
<dbReference type="PANTHER" id="PTHR38340">
    <property type="entry name" value="S-LAYER PROTEIN"/>
    <property type="match status" value="1"/>
</dbReference>
<feature type="compositionally biased region" description="Low complexity" evidence="8">
    <location>
        <begin position="1479"/>
        <end position="1494"/>
    </location>
</feature>
<dbReference type="InterPro" id="IPR018511">
    <property type="entry name" value="Hemolysin-typ_Ca-bd_CS"/>
</dbReference>
<dbReference type="GO" id="GO:0016020">
    <property type="term" value="C:membrane"/>
    <property type="evidence" value="ECO:0007669"/>
    <property type="project" value="UniProtKB-SubCell"/>
</dbReference>
<evidence type="ECO:0000259" key="9">
    <source>
        <dbReference type="Pfam" id="PF06594"/>
    </source>
</evidence>
<dbReference type="STRING" id="657014.SAMN04488092_1221"/>
<dbReference type="Gene3D" id="2.60.40.10">
    <property type="entry name" value="Immunoglobulins"/>
    <property type="match status" value="1"/>
</dbReference>
<dbReference type="InterPro" id="IPR003995">
    <property type="entry name" value="RTX_toxin_determinant-A"/>
</dbReference>
<dbReference type="Pfam" id="PF05345">
    <property type="entry name" value="He_PIG"/>
    <property type="match status" value="1"/>
</dbReference>
<dbReference type="EMBL" id="FOEP01000022">
    <property type="protein sequence ID" value="SER04649.1"/>
    <property type="molecule type" value="Genomic_DNA"/>
</dbReference>
<evidence type="ECO:0000313" key="11">
    <source>
        <dbReference type="Proteomes" id="UP000198634"/>
    </source>
</evidence>
<dbReference type="PROSITE" id="PS00330">
    <property type="entry name" value="HEMOLYSIN_CALCIUM"/>
    <property type="match status" value="19"/>
</dbReference>
<comment type="subcellular location">
    <subcellularLocation>
        <location evidence="1">Membrane</location>
    </subcellularLocation>
    <subcellularLocation>
        <location evidence="2">Secreted</location>
    </subcellularLocation>
</comment>